<proteinExistence type="predicted"/>
<sequence length="267" mass="28064">MAIQIINLGTPPSGADGDTARGAFTKINANFSTSAHAASRLVGSAAGNVQEIVSGLTQGVSDFNNLPLVSIQFMGASLLNAPLGSSGWFLIDQKIHNGDWITQIAYGMAGLDGRIFFRQRSAQIWGGWVEIYHQRSVLGTVSMTNGLPSGALIEHGSNANGTYVRFADGTQMAFGALTTGAVNAVAEPNGMYGSNAIEWTMPVGGWVTGSLRVFGAALRPDGDATVLTALHGPWSIVNGTGGKWRAMVLSNQSFTAIIRLMAVGQWY</sequence>
<name>A0ABV6SMF8_AZOPA</name>
<dbReference type="Proteomes" id="UP001589891">
    <property type="component" value="Unassembled WGS sequence"/>
</dbReference>
<accession>A0ABV6SMF8</accession>
<dbReference type="RefSeq" id="WP_376947092.1">
    <property type="nucleotide sequence ID" value="NZ_CP171449.1"/>
</dbReference>
<dbReference type="EMBL" id="JBHLSS010000094">
    <property type="protein sequence ID" value="MFC0710722.1"/>
    <property type="molecule type" value="Genomic_DNA"/>
</dbReference>
<dbReference type="CDD" id="cd19958">
    <property type="entry name" value="pyocin_knob"/>
    <property type="match status" value="1"/>
</dbReference>
<evidence type="ECO:0000313" key="2">
    <source>
        <dbReference type="Proteomes" id="UP001589891"/>
    </source>
</evidence>
<organism evidence="1 2">
    <name type="scientific">Azorhizophilus paspali</name>
    <name type="common">Azotobacter paspali</name>
    <dbReference type="NCBI Taxonomy" id="69963"/>
    <lineage>
        <taxon>Bacteria</taxon>
        <taxon>Pseudomonadati</taxon>
        <taxon>Pseudomonadota</taxon>
        <taxon>Gammaproteobacteria</taxon>
        <taxon>Pseudomonadales</taxon>
        <taxon>Pseudomonadaceae</taxon>
        <taxon>Azorhizophilus</taxon>
    </lineage>
</organism>
<gene>
    <name evidence="1" type="ORF">ACFFGX_14590</name>
</gene>
<keyword evidence="2" id="KW-1185">Reference proteome</keyword>
<comment type="caution">
    <text evidence="1">The sequence shown here is derived from an EMBL/GenBank/DDBJ whole genome shotgun (WGS) entry which is preliminary data.</text>
</comment>
<evidence type="ECO:0000313" key="1">
    <source>
        <dbReference type="EMBL" id="MFC0710722.1"/>
    </source>
</evidence>
<reference evidence="1 2" key="1">
    <citation type="submission" date="2024-09" db="EMBL/GenBank/DDBJ databases">
        <authorList>
            <person name="Sun Q."/>
            <person name="Mori K."/>
        </authorList>
    </citation>
    <scope>NUCLEOTIDE SEQUENCE [LARGE SCALE GENOMIC DNA]</scope>
    <source>
        <strain evidence="1 2">NCAIM B.01794</strain>
    </source>
</reference>
<protein>
    <submittedName>
        <fullName evidence="1">Pyocin knob domain-containing protein</fullName>
    </submittedName>
</protein>